<evidence type="ECO:0000259" key="1">
    <source>
        <dbReference type="Pfam" id="PF04738"/>
    </source>
</evidence>
<dbReference type="EMBL" id="CP013655">
    <property type="protein sequence ID" value="ALS36289.1"/>
    <property type="molecule type" value="Genomic_DNA"/>
</dbReference>
<protein>
    <recommendedName>
        <fullName evidence="5">Lantibiotic dehydratase</fullName>
    </recommendedName>
</protein>
<evidence type="ECO:0000313" key="3">
    <source>
        <dbReference type="EMBL" id="ALS36289.1"/>
    </source>
</evidence>
<dbReference type="RefSeq" id="WP_208929541.1">
    <property type="nucleotide sequence ID" value="NZ_CP013655.1"/>
</dbReference>
<accession>A0A0U2XC00</accession>
<dbReference type="KEGG" id="erx:ATZ35_03645"/>
<evidence type="ECO:0008006" key="5">
    <source>
        <dbReference type="Google" id="ProtNLM"/>
    </source>
</evidence>
<dbReference type="Proteomes" id="UP000067523">
    <property type="component" value="Chromosome"/>
</dbReference>
<evidence type="ECO:0000313" key="4">
    <source>
        <dbReference type="Proteomes" id="UP000067523"/>
    </source>
</evidence>
<organism evidence="3 4">
    <name type="scientific">Enterococcus rotai</name>
    <dbReference type="NCBI Taxonomy" id="118060"/>
    <lineage>
        <taxon>Bacteria</taxon>
        <taxon>Bacillati</taxon>
        <taxon>Bacillota</taxon>
        <taxon>Bacilli</taxon>
        <taxon>Lactobacillales</taxon>
        <taxon>Enterococcaceae</taxon>
        <taxon>Enterococcus</taxon>
    </lineage>
</organism>
<reference evidence="4" key="1">
    <citation type="submission" date="2015-12" db="EMBL/GenBank/DDBJ databases">
        <authorList>
            <person name="Lauer A."/>
            <person name="Humrighouse B."/>
            <person name="Loparev V."/>
            <person name="Shewmaker P.L."/>
            <person name="Whitney A.M."/>
            <person name="McLaughlin R.W."/>
        </authorList>
    </citation>
    <scope>NUCLEOTIDE SEQUENCE [LARGE SCALE GENOMIC DNA]</scope>
    <source>
        <strain evidence="4">LMG 26678</strain>
    </source>
</reference>
<dbReference type="NCBIfam" id="TIGR03891">
    <property type="entry name" value="thiopep_ocin"/>
    <property type="match status" value="1"/>
</dbReference>
<sequence>MKKLYEVNEEVMVRLPTVSEKEKNTDVKELFNDPVFREQVLISSKSIYDQATEYLVNGKTLSNKKKRNLEQSLLKYALRRNTRTTPFGLYSAVGIAKTSTNKENFAFDEKNFEHVARADLSWIFNVIKKEELNGYQHLEFKINPAVYTKGNRAYVLYNTETASSTESIQLSMPFKLLMDQGQNLVAFENLLATLRQAYPKQNEDKLSSFLYKLIKNEFLISNLRPPMTVSNQLEYLITELNKNAYFSERAIQLQKVDDQIKQYNKMKLGTGEQTYLTLYKEMNTLYRSTSPLQVDSLLNNDSISIPQNLVEEINEAVSFLTLLASENNPAFAHIQLYQDEFLDKYGFSQEVPLTDLFDTGNGLGAPFSYDKPENDFISRAPVIPDYNLRLRNYFLSKINVAEKKGAAIDLREKDVKKLLGDSQFEDTKLLKSLEAFFLLKKSGEKYLAYLSPGGGSQGAGKTFGRFGHLSNHFGETIKTIQDKETTKRNKYVKTCEISYVPSNIRNGNVSINPHFKEYELSLFTNNSLEVSREITIKDILIGIDNYGFYARNRKNGDLLEFQATNMLNAGISHNMLRFLHEISIYRKRSWSEFPWHRIYSDFDHIPELRYKSIVLSPERWFISTESLMPEMINDFELFKKKFSEYKEAFALPNRFYLTDYDNRIPIHFSNDSELEILFAEYKKNSKAQMRIQLQACEEGENVFVDQNDESYTAEIVVPMFSVEKETDETILPKSIVTSDFETSTKLPYDDWLYFKLYTTRKKELDLITLCIKEFCSKLEEETGIHYFFMRYIDTHPHIRLRFNASEEKLQKYTTRIFDWLKTLLSQEMIARYTIDSYEREVERYGGKELISLAEKVFMADSKVVENILYSNRLGTLDIPFELSGVLTVVDFIDQLSLEDSEIKALVHTYEKRQDSSLYFRENKKEILDEFRRTDSQMKKWATLRKESVEDYLEVYKRMDFSLEEKINIFSSFIHLHCNRLFGVDQNQEAFVMAVVGQVFNYLIHTRTREAA</sequence>
<dbReference type="STRING" id="118060.ATZ35_03645"/>
<dbReference type="InterPro" id="IPR023809">
    <property type="entry name" value="Thiopep_bacteriocin_synth_dom"/>
</dbReference>
<feature type="domain" description="Thiopeptide-type bacteriocin biosynthesis" evidence="2">
    <location>
        <begin position="751"/>
        <end position="996"/>
    </location>
</feature>
<evidence type="ECO:0000259" key="2">
    <source>
        <dbReference type="Pfam" id="PF14028"/>
    </source>
</evidence>
<gene>
    <name evidence="3" type="ORF">ATZ35_03645</name>
</gene>
<name>A0A0U2XC00_9ENTE</name>
<dbReference type="AlphaFoldDB" id="A0A0U2XC00"/>
<dbReference type="Pfam" id="PF14028">
    <property type="entry name" value="Lant_dehydr_C"/>
    <property type="match status" value="1"/>
</dbReference>
<dbReference type="Pfam" id="PF04738">
    <property type="entry name" value="Lant_dehydr_N"/>
    <property type="match status" value="1"/>
</dbReference>
<dbReference type="InterPro" id="IPR006827">
    <property type="entry name" value="Lant_deHydtase_N"/>
</dbReference>
<keyword evidence="4" id="KW-1185">Reference proteome</keyword>
<feature type="domain" description="Lantibiotic dehydratase N-terminal" evidence="1">
    <location>
        <begin position="33"/>
        <end position="677"/>
    </location>
</feature>
<proteinExistence type="predicted"/>